<keyword evidence="1 5" id="KW-0245">EGF-like domain</keyword>
<keyword evidence="7" id="KW-0472">Membrane</keyword>
<dbReference type="InterPro" id="IPR051830">
    <property type="entry name" value="NOTCH_homolog"/>
</dbReference>
<feature type="compositionally biased region" description="Basic and acidic residues" evidence="6">
    <location>
        <begin position="503"/>
        <end position="524"/>
    </location>
</feature>
<dbReference type="Pfam" id="PF07645">
    <property type="entry name" value="EGF_CA"/>
    <property type="match status" value="2"/>
</dbReference>
<comment type="caution">
    <text evidence="5">Lacks conserved residue(s) required for the propagation of feature annotation.</text>
</comment>
<evidence type="ECO:0000256" key="1">
    <source>
        <dbReference type="ARBA" id="ARBA00022536"/>
    </source>
</evidence>
<dbReference type="SUPFAM" id="SSF57196">
    <property type="entry name" value="EGF/Laminin"/>
    <property type="match status" value="2"/>
</dbReference>
<dbReference type="FunFam" id="2.10.25.10:FF:000038">
    <property type="entry name" value="Fibrillin 2"/>
    <property type="match status" value="1"/>
</dbReference>
<evidence type="ECO:0000256" key="4">
    <source>
        <dbReference type="ARBA" id="ARBA00023157"/>
    </source>
</evidence>
<accession>A0A3P7DNH8</accession>
<dbReference type="Proteomes" id="UP000270924">
    <property type="component" value="Unassembled WGS sequence"/>
</dbReference>
<dbReference type="InterPro" id="IPR000742">
    <property type="entry name" value="EGF"/>
</dbReference>
<evidence type="ECO:0000256" key="3">
    <source>
        <dbReference type="ARBA" id="ARBA00022737"/>
    </source>
</evidence>
<dbReference type="SMART" id="SM00181">
    <property type="entry name" value="EGF"/>
    <property type="match status" value="4"/>
</dbReference>
<feature type="transmembrane region" description="Helical" evidence="7">
    <location>
        <begin position="269"/>
        <end position="292"/>
    </location>
</feature>
<dbReference type="GO" id="GO:0005509">
    <property type="term" value="F:calcium ion binding"/>
    <property type="evidence" value="ECO:0007669"/>
    <property type="project" value="InterPro"/>
</dbReference>
<dbReference type="PROSITE" id="PS00022">
    <property type="entry name" value="EGF_1"/>
    <property type="match status" value="1"/>
</dbReference>
<evidence type="ECO:0000256" key="7">
    <source>
        <dbReference type="SAM" id="Phobius"/>
    </source>
</evidence>
<dbReference type="InterPro" id="IPR018097">
    <property type="entry name" value="EGF_Ca-bd_CS"/>
</dbReference>
<dbReference type="InterPro" id="IPR049883">
    <property type="entry name" value="NOTCH1_EGF-like"/>
</dbReference>
<feature type="region of interest" description="Disordered" evidence="6">
    <location>
        <begin position="420"/>
        <end position="476"/>
    </location>
</feature>
<feature type="compositionally biased region" description="Polar residues" evidence="6">
    <location>
        <begin position="450"/>
        <end position="460"/>
    </location>
</feature>
<feature type="domain" description="EGF-like" evidence="8">
    <location>
        <begin position="226"/>
        <end position="262"/>
    </location>
</feature>
<protein>
    <recommendedName>
        <fullName evidence="8">EGF-like domain-containing protein</fullName>
    </recommendedName>
</protein>
<evidence type="ECO:0000256" key="5">
    <source>
        <dbReference type="PROSITE-ProRule" id="PRU00076"/>
    </source>
</evidence>
<feature type="region of interest" description="Disordered" evidence="6">
    <location>
        <begin position="491"/>
        <end position="524"/>
    </location>
</feature>
<feature type="compositionally biased region" description="Acidic residues" evidence="6">
    <location>
        <begin position="463"/>
        <end position="476"/>
    </location>
</feature>
<dbReference type="AlphaFoldDB" id="A0A3P7DNH8"/>
<dbReference type="PROSITE" id="PS01187">
    <property type="entry name" value="EGF_CA"/>
    <property type="match status" value="1"/>
</dbReference>
<dbReference type="PROSITE" id="PS00010">
    <property type="entry name" value="ASX_HYDROXYL"/>
    <property type="match status" value="2"/>
</dbReference>
<evidence type="ECO:0000313" key="10">
    <source>
        <dbReference type="Proteomes" id="UP000270924"/>
    </source>
</evidence>
<name>A0A3P7DNH8_WUCBA</name>
<keyword evidence="7" id="KW-1133">Transmembrane helix</keyword>
<evidence type="ECO:0000256" key="6">
    <source>
        <dbReference type="SAM" id="MobiDB-lite"/>
    </source>
</evidence>
<keyword evidence="10" id="KW-1185">Reference proteome</keyword>
<dbReference type="InterPro" id="IPR001881">
    <property type="entry name" value="EGF-like_Ca-bd_dom"/>
</dbReference>
<dbReference type="Pfam" id="PF25478">
    <property type="entry name" value="EGF_Mua-3"/>
    <property type="match status" value="1"/>
</dbReference>
<evidence type="ECO:0000259" key="8">
    <source>
        <dbReference type="PROSITE" id="PS50026"/>
    </source>
</evidence>
<gene>
    <name evidence="9" type="ORF">WBA_LOCUS4857</name>
</gene>
<dbReference type="SMART" id="SM00179">
    <property type="entry name" value="EGF_CA"/>
    <property type="match status" value="3"/>
</dbReference>
<keyword evidence="4 5" id="KW-1015">Disulfide bond</keyword>
<dbReference type="PANTHER" id="PTHR24033">
    <property type="entry name" value="EGF-LIKE DOMAIN-CONTAINING PROTEIN"/>
    <property type="match status" value="1"/>
</dbReference>
<dbReference type="OrthoDB" id="6022609at2759"/>
<dbReference type="InterPro" id="IPR000152">
    <property type="entry name" value="EGF-type_Asp/Asn_hydroxyl_site"/>
</dbReference>
<feature type="disulfide bond" evidence="5">
    <location>
        <begin position="252"/>
        <end position="261"/>
    </location>
</feature>
<feature type="domain" description="EGF-like" evidence="8">
    <location>
        <begin position="63"/>
        <end position="100"/>
    </location>
</feature>
<dbReference type="CDD" id="cd00054">
    <property type="entry name" value="EGF_CA"/>
    <property type="match status" value="2"/>
</dbReference>
<dbReference type="PANTHER" id="PTHR24033:SF151">
    <property type="entry name" value="NOTCH 2"/>
    <property type="match status" value="1"/>
</dbReference>
<sequence>MNPLNPGHDCLSYTGVNECERKEWNECDENARCIDQDHLYRCECIKPFVNAAPHGKLPGSVCRIDYCSDVNFCPANTTCQNGEGEAHCVCKEGYVDIRPSLSQNQVNYPEMIHCVLLQDVNECALGLTNCSAVAICTDLRIGYECHCPNGWSRTTMRTSIISTVKHNSDRMKQAALLEKGCLVIQNAAEKNCCSRGQSRAIINPGSLACRDRYLDGNPSEPGRICAAQLCGLCNGHGDCIYNEATKNVTCSCVGGYTGEFCEIEPSKTLLLLFLILATLLLLLSLCLCMYFCSRLRCFRRRPETSIGSGREILGSDYYSIPRAKLRRREVDDIAPAEVSSRQLQRYLGDSGSISGESSGSSVQFERRVITDITTHEIKRTIYHDPETGQAIYEVTATASSNAGDGGHSQFLRPPIEIESEQHAGEQYPKNESTSRLGESGRSTIRESGSRDYTATRTTRQMTDDYDDKEAYSQEDEIDDAVFDRTTKLSTRHDFVPTENGHGGVERRRNELSTTTKSHETIYKY</sequence>
<feature type="disulfide bond" evidence="5">
    <location>
        <begin position="233"/>
        <end position="250"/>
    </location>
</feature>
<evidence type="ECO:0000256" key="2">
    <source>
        <dbReference type="ARBA" id="ARBA00022729"/>
    </source>
</evidence>
<keyword evidence="2" id="KW-0732">Signal</keyword>
<dbReference type="EMBL" id="UYWW01002170">
    <property type="protein sequence ID" value="VDM11471.1"/>
    <property type="molecule type" value="Genomic_DNA"/>
</dbReference>
<organism evidence="9 10">
    <name type="scientific">Wuchereria bancrofti</name>
    <dbReference type="NCBI Taxonomy" id="6293"/>
    <lineage>
        <taxon>Eukaryota</taxon>
        <taxon>Metazoa</taxon>
        <taxon>Ecdysozoa</taxon>
        <taxon>Nematoda</taxon>
        <taxon>Chromadorea</taxon>
        <taxon>Rhabditida</taxon>
        <taxon>Spirurina</taxon>
        <taxon>Spiruromorpha</taxon>
        <taxon>Filarioidea</taxon>
        <taxon>Onchocercidae</taxon>
        <taxon>Wuchereria</taxon>
    </lineage>
</organism>
<evidence type="ECO:0000313" key="9">
    <source>
        <dbReference type="EMBL" id="VDM11471.1"/>
    </source>
</evidence>
<dbReference type="PROSITE" id="PS50026">
    <property type="entry name" value="EGF_3"/>
    <property type="match status" value="3"/>
</dbReference>
<proteinExistence type="predicted"/>
<dbReference type="Gene3D" id="2.10.25.10">
    <property type="entry name" value="Laminin"/>
    <property type="match status" value="3"/>
</dbReference>
<dbReference type="InParanoid" id="A0A3P7DNH8"/>
<keyword evidence="3" id="KW-0677">Repeat</keyword>
<keyword evidence="7" id="KW-0812">Transmembrane</keyword>
<reference evidence="9 10" key="1">
    <citation type="submission" date="2018-11" db="EMBL/GenBank/DDBJ databases">
        <authorList>
            <consortium name="Pathogen Informatics"/>
        </authorList>
    </citation>
    <scope>NUCLEOTIDE SEQUENCE [LARGE SCALE GENOMIC DNA]</scope>
</reference>
<feature type="domain" description="EGF-like" evidence="8">
    <location>
        <begin position="119"/>
        <end position="157"/>
    </location>
</feature>
<dbReference type="PROSITE" id="PS01186">
    <property type="entry name" value="EGF_2"/>
    <property type="match status" value="1"/>
</dbReference>
<feature type="compositionally biased region" description="Polar residues" evidence="6">
    <location>
        <begin position="429"/>
        <end position="442"/>
    </location>
</feature>